<reference evidence="1" key="2">
    <citation type="journal article" date="2015" name="Data Brief">
        <title>Shoot transcriptome of the giant reed, Arundo donax.</title>
        <authorList>
            <person name="Barrero R.A."/>
            <person name="Guerrero F.D."/>
            <person name="Moolhuijzen P."/>
            <person name="Goolsby J.A."/>
            <person name="Tidwell J."/>
            <person name="Bellgard S.E."/>
            <person name="Bellgard M.I."/>
        </authorList>
    </citation>
    <scope>NUCLEOTIDE SEQUENCE</scope>
    <source>
        <tissue evidence="1">Shoot tissue taken approximately 20 cm above the soil surface</tissue>
    </source>
</reference>
<organism evidence="1">
    <name type="scientific">Arundo donax</name>
    <name type="common">Giant reed</name>
    <name type="synonym">Donax arundinaceus</name>
    <dbReference type="NCBI Taxonomy" id="35708"/>
    <lineage>
        <taxon>Eukaryota</taxon>
        <taxon>Viridiplantae</taxon>
        <taxon>Streptophyta</taxon>
        <taxon>Embryophyta</taxon>
        <taxon>Tracheophyta</taxon>
        <taxon>Spermatophyta</taxon>
        <taxon>Magnoliopsida</taxon>
        <taxon>Liliopsida</taxon>
        <taxon>Poales</taxon>
        <taxon>Poaceae</taxon>
        <taxon>PACMAD clade</taxon>
        <taxon>Arundinoideae</taxon>
        <taxon>Arundineae</taxon>
        <taxon>Arundo</taxon>
    </lineage>
</organism>
<sequence length="100" mass="11714">MVPSTYTHNPNLKLTITIIIVRVVLFQHRNNKGHCSLVGINIFNKKIGCQYLNTVMIHAQHELVISVVVCSVKMFNRFQIMIKYAESQITRLQHSRYFPW</sequence>
<name>A0A0A9BV58_ARUDO</name>
<proteinExistence type="predicted"/>
<dbReference type="AlphaFoldDB" id="A0A0A9BV58"/>
<protein>
    <submittedName>
        <fullName evidence="1">Uncharacterized protein</fullName>
    </submittedName>
</protein>
<dbReference type="EMBL" id="GBRH01232840">
    <property type="protein sequence ID" value="JAD65055.1"/>
    <property type="molecule type" value="Transcribed_RNA"/>
</dbReference>
<accession>A0A0A9BV58</accession>
<reference evidence="1" key="1">
    <citation type="submission" date="2014-09" db="EMBL/GenBank/DDBJ databases">
        <authorList>
            <person name="Magalhaes I.L.F."/>
            <person name="Oliveira U."/>
            <person name="Santos F.R."/>
            <person name="Vidigal T.H.D.A."/>
            <person name="Brescovit A.D."/>
            <person name="Santos A.J."/>
        </authorList>
    </citation>
    <scope>NUCLEOTIDE SEQUENCE</scope>
    <source>
        <tissue evidence="1">Shoot tissue taken approximately 20 cm above the soil surface</tissue>
    </source>
</reference>
<evidence type="ECO:0000313" key="1">
    <source>
        <dbReference type="EMBL" id="JAD65055.1"/>
    </source>
</evidence>